<reference evidence="2" key="1">
    <citation type="submission" date="2022-07" db="EMBL/GenBank/DDBJ databases">
        <title>Phylogenomic reconstructions and comparative analyses of Kickxellomycotina fungi.</title>
        <authorList>
            <person name="Reynolds N.K."/>
            <person name="Stajich J.E."/>
            <person name="Barry K."/>
            <person name="Grigoriev I.V."/>
            <person name="Crous P."/>
            <person name="Smith M.E."/>
        </authorList>
    </citation>
    <scope>NUCLEOTIDE SEQUENCE</scope>
    <source>
        <strain evidence="2">BCRC 34381</strain>
    </source>
</reference>
<evidence type="ECO:0008006" key="4">
    <source>
        <dbReference type="Google" id="ProtNLM"/>
    </source>
</evidence>
<dbReference type="EMBL" id="JANBOI010000006">
    <property type="protein sequence ID" value="KAJ1735989.1"/>
    <property type="molecule type" value="Genomic_DNA"/>
</dbReference>
<name>A0A9W7YJ19_9FUNG</name>
<dbReference type="Gene3D" id="1.20.1270.60">
    <property type="entry name" value="Arfaptin homology (AH) domain/BAR domain"/>
    <property type="match status" value="1"/>
</dbReference>
<dbReference type="Proteomes" id="UP001143981">
    <property type="component" value="Unassembled WGS sequence"/>
</dbReference>
<feature type="region of interest" description="Disordered" evidence="1">
    <location>
        <begin position="149"/>
        <end position="175"/>
    </location>
</feature>
<sequence length="312" mass="34175">MDGIDIPQGMGLVPAYPGPAISLQATVIGAEPMVVLRGPPADKQLPVGGSRVRGFQAQWTANEADRPADAIMTIEVSVGGSYARGLDFYVCGPDSATATARLRQVAAAENQSVGATLASPPPEEPAELAPLQLESHVYHQMLHHHKYRMRHSGGNQGSDSEGDGDGDDGGKQHPLFGQWVAEDGPAFRATIKRLEEQAQGCRGHYKELSRQSTGLREAYQAFMRQLTEAMASAEALEVVRPLREAFLEPMKADINQLLNTVCTNWDLVVVSYARRLYEGSLRSLDDRKTEFDTATEQHYTEMQKYLKAKPLK</sequence>
<comment type="caution">
    <text evidence="2">The sequence shown here is derived from an EMBL/GenBank/DDBJ whole genome shotgun (WGS) entry which is preliminary data.</text>
</comment>
<protein>
    <recommendedName>
        <fullName evidence="4">BAR domain-containing protein</fullName>
    </recommendedName>
</protein>
<keyword evidence="3" id="KW-1185">Reference proteome</keyword>
<dbReference type="AlphaFoldDB" id="A0A9W7YJ19"/>
<evidence type="ECO:0000313" key="3">
    <source>
        <dbReference type="Proteomes" id="UP001143981"/>
    </source>
</evidence>
<evidence type="ECO:0000256" key="1">
    <source>
        <dbReference type="SAM" id="MobiDB-lite"/>
    </source>
</evidence>
<accession>A0A9W7YJ19</accession>
<organism evidence="2 3">
    <name type="scientific">Coemansia biformis</name>
    <dbReference type="NCBI Taxonomy" id="1286918"/>
    <lineage>
        <taxon>Eukaryota</taxon>
        <taxon>Fungi</taxon>
        <taxon>Fungi incertae sedis</taxon>
        <taxon>Zoopagomycota</taxon>
        <taxon>Kickxellomycotina</taxon>
        <taxon>Kickxellomycetes</taxon>
        <taxon>Kickxellales</taxon>
        <taxon>Kickxellaceae</taxon>
        <taxon>Coemansia</taxon>
    </lineage>
</organism>
<gene>
    <name evidence="2" type="ORF">LPJ61_000248</name>
</gene>
<proteinExistence type="predicted"/>
<dbReference type="SUPFAM" id="SSF103657">
    <property type="entry name" value="BAR/IMD domain-like"/>
    <property type="match status" value="1"/>
</dbReference>
<evidence type="ECO:0000313" key="2">
    <source>
        <dbReference type="EMBL" id="KAJ1735989.1"/>
    </source>
</evidence>
<dbReference type="OrthoDB" id="10266696at2759"/>
<dbReference type="InterPro" id="IPR027267">
    <property type="entry name" value="AH/BAR_dom_sf"/>
</dbReference>